<dbReference type="InterPro" id="IPR029044">
    <property type="entry name" value="Nucleotide-diphossugar_trans"/>
</dbReference>
<reference evidence="2" key="1">
    <citation type="submission" date="2020-11" db="EMBL/GenBank/DDBJ databases">
        <title>Isolation and identification of active actinomycetes.</title>
        <authorList>
            <person name="Sun X."/>
        </authorList>
    </citation>
    <scope>NUCLEOTIDE SEQUENCE</scope>
    <source>
        <strain evidence="2">NEAU-A11</strain>
    </source>
</reference>
<dbReference type="Proteomes" id="UP000598146">
    <property type="component" value="Unassembled WGS sequence"/>
</dbReference>
<comment type="caution">
    <text evidence="2">The sequence shown here is derived from an EMBL/GenBank/DDBJ whole genome shotgun (WGS) entry which is preliminary data.</text>
</comment>
<dbReference type="EMBL" id="JADQTO010000016">
    <property type="protein sequence ID" value="MBG0565675.1"/>
    <property type="molecule type" value="Genomic_DNA"/>
</dbReference>
<dbReference type="AlphaFoldDB" id="A0A931CIR8"/>
<organism evidence="2 3">
    <name type="scientific">Actinoplanes aureus</name>
    <dbReference type="NCBI Taxonomy" id="2792083"/>
    <lineage>
        <taxon>Bacteria</taxon>
        <taxon>Bacillati</taxon>
        <taxon>Actinomycetota</taxon>
        <taxon>Actinomycetes</taxon>
        <taxon>Micromonosporales</taxon>
        <taxon>Micromonosporaceae</taxon>
        <taxon>Actinoplanes</taxon>
    </lineage>
</organism>
<keyword evidence="3" id="KW-1185">Reference proteome</keyword>
<dbReference type="RefSeq" id="WP_196417453.1">
    <property type="nucleotide sequence ID" value="NZ_JADQTO010000016.1"/>
</dbReference>
<dbReference type="InterPro" id="IPR001173">
    <property type="entry name" value="Glyco_trans_2-like"/>
</dbReference>
<evidence type="ECO:0000259" key="1">
    <source>
        <dbReference type="Pfam" id="PF00535"/>
    </source>
</evidence>
<accession>A0A931CIR8</accession>
<dbReference type="SUPFAM" id="SSF53448">
    <property type="entry name" value="Nucleotide-diphospho-sugar transferases"/>
    <property type="match status" value="1"/>
</dbReference>
<evidence type="ECO:0000313" key="3">
    <source>
        <dbReference type="Proteomes" id="UP000598146"/>
    </source>
</evidence>
<sequence length="270" mass="29220">MRAATDPEAPHPLLISGAATSSATDRVWPGSQSADGLDLEVIVPAYNEEFRIGPTLLALAGHLSAMPISGAIRVIDNGSSDRTAEVVDPLSTANVPITVSGCSRRGKGAAVRRGVLTSRARWVGFCDADLATAPTAIDDVVSLLADGWQVVIGSRRHSSSRVTMRQPLVRRFGGTAFRMVSRRYVGDLTDTQCGFKFFEGMAARRLFSTVTLTGFAFDLEVLAKARRMGLSIIELGVEWNDRSGSTFAPLRDSVEVARELWLLHRSMTER</sequence>
<name>A0A931CIR8_9ACTN</name>
<protein>
    <submittedName>
        <fullName evidence="2">Glycosyltransferase</fullName>
    </submittedName>
</protein>
<dbReference type="PANTHER" id="PTHR10859:SF91">
    <property type="entry name" value="DOLICHYL-PHOSPHATE BETA-GLUCOSYLTRANSFERASE"/>
    <property type="match status" value="1"/>
</dbReference>
<evidence type="ECO:0000313" key="2">
    <source>
        <dbReference type="EMBL" id="MBG0565675.1"/>
    </source>
</evidence>
<dbReference type="GO" id="GO:0006487">
    <property type="term" value="P:protein N-linked glycosylation"/>
    <property type="evidence" value="ECO:0007669"/>
    <property type="project" value="TreeGrafter"/>
</dbReference>
<feature type="domain" description="Glycosyltransferase 2-like" evidence="1">
    <location>
        <begin position="41"/>
        <end position="170"/>
    </location>
</feature>
<dbReference type="PANTHER" id="PTHR10859">
    <property type="entry name" value="GLYCOSYL TRANSFERASE"/>
    <property type="match status" value="1"/>
</dbReference>
<gene>
    <name evidence="2" type="ORF">I4J89_29915</name>
</gene>
<dbReference type="Pfam" id="PF00535">
    <property type="entry name" value="Glycos_transf_2"/>
    <property type="match status" value="1"/>
</dbReference>
<proteinExistence type="predicted"/>
<dbReference type="Gene3D" id="3.90.550.10">
    <property type="entry name" value="Spore Coat Polysaccharide Biosynthesis Protein SpsA, Chain A"/>
    <property type="match status" value="1"/>
</dbReference>